<dbReference type="PROSITE" id="PS51078">
    <property type="entry name" value="ICLR_ED"/>
    <property type="match status" value="1"/>
</dbReference>
<feature type="domain" description="IclR-ED" evidence="5">
    <location>
        <begin position="73"/>
        <end position="257"/>
    </location>
</feature>
<dbReference type="InterPro" id="IPR029016">
    <property type="entry name" value="GAF-like_dom_sf"/>
</dbReference>
<dbReference type="STRING" id="183763.LP52_05250"/>
<dbReference type="InterPro" id="IPR036390">
    <property type="entry name" value="WH_DNA-bd_sf"/>
</dbReference>
<dbReference type="SUPFAM" id="SSF46785">
    <property type="entry name" value="Winged helix' DNA-binding domain"/>
    <property type="match status" value="1"/>
</dbReference>
<dbReference type="RefSeq" id="WP_040271235.1">
    <property type="nucleotide sequence ID" value="NZ_JROO01000009.1"/>
</dbReference>
<name>A0A0C2JL58_9ACTN</name>
<dbReference type="InterPro" id="IPR050707">
    <property type="entry name" value="HTH_MetabolicPath_Reg"/>
</dbReference>
<dbReference type="Proteomes" id="UP000031675">
    <property type="component" value="Unassembled WGS sequence"/>
</dbReference>
<evidence type="ECO:0000259" key="4">
    <source>
        <dbReference type="PROSITE" id="PS51077"/>
    </source>
</evidence>
<dbReference type="Gene3D" id="1.10.10.10">
    <property type="entry name" value="Winged helix-like DNA-binding domain superfamily/Winged helix DNA-binding domain"/>
    <property type="match status" value="1"/>
</dbReference>
<dbReference type="Gene3D" id="3.30.450.40">
    <property type="match status" value="1"/>
</dbReference>
<sequence>MVTAAEQTPKKVKSAGRALEIVDFVAEHGSVTFQDVVDYGLPKSSAHGLLATLVESGWLEHSTQTRRYRLGLRAWQVGHSYQGHQILLETSQDVMDDTVARVGETVQLARLEGIENVYIAIRLSPKPMRMASTVGMRLHAHATGIGKALLSTLDPGEARRRLESVALPRLTPNTVTDVDELMRVIGRSRDLGYAVDDEEFIEGCRCVAVPVAAEDETGVCAAMSVTMPTSRTDDRWPHSMYPVLREGANRIRSAMGLSGALSP</sequence>
<dbReference type="Pfam" id="PF01614">
    <property type="entry name" value="IclR_C"/>
    <property type="match status" value="1"/>
</dbReference>
<dbReference type="Pfam" id="PF09339">
    <property type="entry name" value="HTH_IclR"/>
    <property type="match status" value="1"/>
</dbReference>
<dbReference type="AlphaFoldDB" id="A0A0C2JL58"/>
<dbReference type="SUPFAM" id="SSF55781">
    <property type="entry name" value="GAF domain-like"/>
    <property type="match status" value="1"/>
</dbReference>
<feature type="domain" description="HTH iclR-type" evidence="4">
    <location>
        <begin position="12"/>
        <end position="72"/>
    </location>
</feature>
<evidence type="ECO:0000256" key="3">
    <source>
        <dbReference type="ARBA" id="ARBA00023163"/>
    </source>
</evidence>
<accession>A0A0C2JL58</accession>
<dbReference type="GO" id="GO:0003700">
    <property type="term" value="F:DNA-binding transcription factor activity"/>
    <property type="evidence" value="ECO:0007669"/>
    <property type="project" value="TreeGrafter"/>
</dbReference>
<dbReference type="SMART" id="SM00346">
    <property type="entry name" value="HTH_ICLR"/>
    <property type="match status" value="1"/>
</dbReference>
<proteinExistence type="predicted"/>
<organism evidence="6 7">
    <name type="scientific">Streptomonospora alba</name>
    <dbReference type="NCBI Taxonomy" id="183763"/>
    <lineage>
        <taxon>Bacteria</taxon>
        <taxon>Bacillati</taxon>
        <taxon>Actinomycetota</taxon>
        <taxon>Actinomycetes</taxon>
        <taxon>Streptosporangiales</taxon>
        <taxon>Nocardiopsidaceae</taxon>
        <taxon>Streptomonospora</taxon>
    </lineage>
</organism>
<dbReference type="PROSITE" id="PS51077">
    <property type="entry name" value="HTH_ICLR"/>
    <property type="match status" value="1"/>
</dbReference>
<keyword evidence="2" id="KW-0238">DNA-binding</keyword>
<gene>
    <name evidence="6" type="ORF">LP52_05250</name>
</gene>
<dbReference type="EMBL" id="JROO01000009">
    <property type="protein sequence ID" value="KIH99660.1"/>
    <property type="molecule type" value="Genomic_DNA"/>
</dbReference>
<protein>
    <submittedName>
        <fullName evidence="6">IclR family transcriptional regulator</fullName>
    </submittedName>
</protein>
<comment type="caution">
    <text evidence="6">The sequence shown here is derived from an EMBL/GenBank/DDBJ whole genome shotgun (WGS) entry which is preliminary data.</text>
</comment>
<dbReference type="InterPro" id="IPR005471">
    <property type="entry name" value="Tscrpt_reg_IclR_N"/>
</dbReference>
<evidence type="ECO:0000259" key="5">
    <source>
        <dbReference type="PROSITE" id="PS51078"/>
    </source>
</evidence>
<dbReference type="PANTHER" id="PTHR30136">
    <property type="entry name" value="HELIX-TURN-HELIX TRANSCRIPTIONAL REGULATOR, ICLR FAMILY"/>
    <property type="match status" value="1"/>
</dbReference>
<dbReference type="PANTHER" id="PTHR30136:SF24">
    <property type="entry name" value="HTH-TYPE TRANSCRIPTIONAL REPRESSOR ALLR"/>
    <property type="match status" value="1"/>
</dbReference>
<evidence type="ECO:0000256" key="2">
    <source>
        <dbReference type="ARBA" id="ARBA00023125"/>
    </source>
</evidence>
<keyword evidence="7" id="KW-1185">Reference proteome</keyword>
<dbReference type="GO" id="GO:0003677">
    <property type="term" value="F:DNA binding"/>
    <property type="evidence" value="ECO:0007669"/>
    <property type="project" value="UniProtKB-KW"/>
</dbReference>
<evidence type="ECO:0000313" key="7">
    <source>
        <dbReference type="Proteomes" id="UP000031675"/>
    </source>
</evidence>
<dbReference type="OrthoDB" id="60629at2"/>
<evidence type="ECO:0000256" key="1">
    <source>
        <dbReference type="ARBA" id="ARBA00023015"/>
    </source>
</evidence>
<reference evidence="7" key="1">
    <citation type="journal article" date="2015" name="Chem. Biol.">
        <title>Structure, bioactivity, and resistance mechanism of streptomonomicin, an unusual lasso Peptide from an understudied halophilic actinomycete.</title>
        <authorList>
            <person name="Metelev M."/>
            <person name="Tietz J.I."/>
            <person name="Melby J.O."/>
            <person name="Blair P.M."/>
            <person name="Zhu L."/>
            <person name="Livnat I."/>
            <person name="Severinov K."/>
            <person name="Mitchell D.A."/>
        </authorList>
    </citation>
    <scope>NUCLEOTIDE SEQUENCE [LARGE SCALE GENOMIC DNA]</scope>
    <source>
        <strain evidence="7">YIM 90003</strain>
    </source>
</reference>
<evidence type="ECO:0000313" key="6">
    <source>
        <dbReference type="EMBL" id="KIH99660.1"/>
    </source>
</evidence>
<dbReference type="InterPro" id="IPR036388">
    <property type="entry name" value="WH-like_DNA-bd_sf"/>
</dbReference>
<keyword evidence="1" id="KW-0805">Transcription regulation</keyword>
<dbReference type="InterPro" id="IPR014757">
    <property type="entry name" value="Tscrpt_reg_IclR_C"/>
</dbReference>
<dbReference type="GO" id="GO:0045892">
    <property type="term" value="P:negative regulation of DNA-templated transcription"/>
    <property type="evidence" value="ECO:0007669"/>
    <property type="project" value="TreeGrafter"/>
</dbReference>
<keyword evidence="3" id="KW-0804">Transcription</keyword>